<evidence type="ECO:0000313" key="2">
    <source>
        <dbReference type="EMBL" id="GIH77992.1"/>
    </source>
</evidence>
<keyword evidence="1" id="KW-0472">Membrane</keyword>
<dbReference type="Proteomes" id="UP000616724">
    <property type="component" value="Unassembled WGS sequence"/>
</dbReference>
<protein>
    <submittedName>
        <fullName evidence="2">Uncharacterized protein</fullName>
    </submittedName>
</protein>
<name>A0A8J3RLQ0_9ACTN</name>
<keyword evidence="1" id="KW-0812">Transmembrane</keyword>
<dbReference type="RefSeq" id="WP_203892524.1">
    <property type="nucleotide sequence ID" value="NZ_BOOH01000036.1"/>
</dbReference>
<feature type="transmembrane region" description="Helical" evidence="1">
    <location>
        <begin position="27"/>
        <end position="49"/>
    </location>
</feature>
<proteinExistence type="predicted"/>
<reference evidence="2 3" key="1">
    <citation type="submission" date="2021-01" db="EMBL/GenBank/DDBJ databases">
        <title>Whole genome shotgun sequence of Planobispora longispora NBRC 13918.</title>
        <authorList>
            <person name="Komaki H."/>
            <person name="Tamura T."/>
        </authorList>
    </citation>
    <scope>NUCLEOTIDE SEQUENCE [LARGE SCALE GENOMIC DNA]</scope>
    <source>
        <strain evidence="2 3">NBRC 13918</strain>
    </source>
</reference>
<keyword evidence="1" id="KW-1133">Transmembrane helix</keyword>
<evidence type="ECO:0000313" key="3">
    <source>
        <dbReference type="Proteomes" id="UP000616724"/>
    </source>
</evidence>
<dbReference type="AlphaFoldDB" id="A0A8J3RLQ0"/>
<gene>
    <name evidence="2" type="ORF">Plo01_44210</name>
</gene>
<evidence type="ECO:0000256" key="1">
    <source>
        <dbReference type="SAM" id="Phobius"/>
    </source>
</evidence>
<accession>A0A8J3RLQ0</accession>
<organism evidence="2 3">
    <name type="scientific">Planobispora longispora</name>
    <dbReference type="NCBI Taxonomy" id="28887"/>
    <lineage>
        <taxon>Bacteria</taxon>
        <taxon>Bacillati</taxon>
        <taxon>Actinomycetota</taxon>
        <taxon>Actinomycetes</taxon>
        <taxon>Streptosporangiales</taxon>
        <taxon>Streptosporangiaceae</taxon>
        <taxon>Planobispora</taxon>
    </lineage>
</organism>
<comment type="caution">
    <text evidence="2">The sequence shown here is derived from an EMBL/GenBank/DDBJ whole genome shotgun (WGS) entry which is preliminary data.</text>
</comment>
<sequence>MPVLGFAVVAALDAFHRADSHRPVERALWSLAPVMAVPILLMWGAFLSAARPRPGRSRPDQSR</sequence>
<keyword evidence="3" id="KW-1185">Reference proteome</keyword>
<dbReference type="EMBL" id="BOOH01000036">
    <property type="protein sequence ID" value="GIH77992.1"/>
    <property type="molecule type" value="Genomic_DNA"/>
</dbReference>